<dbReference type="Proteomes" id="UP000319627">
    <property type="component" value="Unassembled WGS sequence"/>
</dbReference>
<organism evidence="2 3">
    <name type="scientific">Azomonas agilis</name>
    <dbReference type="NCBI Taxonomy" id="116849"/>
    <lineage>
        <taxon>Bacteria</taxon>
        <taxon>Pseudomonadati</taxon>
        <taxon>Pseudomonadota</taxon>
        <taxon>Gammaproteobacteria</taxon>
        <taxon>Pseudomonadales</taxon>
        <taxon>Pseudomonadaceae</taxon>
        <taxon>Azomonas</taxon>
    </lineage>
</organism>
<evidence type="ECO:0000313" key="3">
    <source>
        <dbReference type="Proteomes" id="UP000319627"/>
    </source>
</evidence>
<name>A0A562IZM6_9GAMM</name>
<dbReference type="GO" id="GO:0004029">
    <property type="term" value="F:aldehyde dehydrogenase (NAD+) activity"/>
    <property type="evidence" value="ECO:0007669"/>
    <property type="project" value="TreeGrafter"/>
</dbReference>
<evidence type="ECO:0000313" key="2">
    <source>
        <dbReference type="EMBL" id="TWH76352.1"/>
    </source>
</evidence>
<dbReference type="EMBL" id="VLKG01000003">
    <property type="protein sequence ID" value="TWH76352.1"/>
    <property type="molecule type" value="Genomic_DNA"/>
</dbReference>
<dbReference type="OrthoDB" id="9808276at2"/>
<dbReference type="AlphaFoldDB" id="A0A562IZM6"/>
<dbReference type="Pfam" id="PF01370">
    <property type="entry name" value="Epimerase"/>
    <property type="match status" value="1"/>
</dbReference>
<dbReference type="PANTHER" id="PTHR48079">
    <property type="entry name" value="PROTEIN YEEZ"/>
    <property type="match status" value="1"/>
</dbReference>
<reference evidence="2 3" key="1">
    <citation type="submission" date="2019-07" db="EMBL/GenBank/DDBJ databases">
        <title>Genomic Encyclopedia of Type Strains, Phase I: the one thousand microbial genomes (KMG-I) project.</title>
        <authorList>
            <person name="Kyrpides N."/>
        </authorList>
    </citation>
    <scope>NUCLEOTIDE SEQUENCE [LARGE SCALE GENOMIC DNA]</scope>
    <source>
        <strain evidence="2 3">DSM 375</strain>
    </source>
</reference>
<dbReference type="CDD" id="cd05266">
    <property type="entry name" value="SDR_a4"/>
    <property type="match status" value="1"/>
</dbReference>
<dbReference type="SUPFAM" id="SSF51735">
    <property type="entry name" value="NAD(P)-binding Rossmann-fold domains"/>
    <property type="match status" value="1"/>
</dbReference>
<dbReference type="InterPro" id="IPR051783">
    <property type="entry name" value="NAD(P)-dependent_oxidoreduct"/>
</dbReference>
<dbReference type="InterPro" id="IPR001509">
    <property type="entry name" value="Epimerase_deHydtase"/>
</dbReference>
<comment type="caution">
    <text evidence="2">The sequence shown here is derived from an EMBL/GenBank/DDBJ whole genome shotgun (WGS) entry which is preliminary data.</text>
</comment>
<accession>A0A562IZM6</accession>
<sequence>MTLPCVLIAGCGDLGTRLGERLAQQGWLVYGLRRHTEGLSSCIQPISADLSQAALPASWPQHPIDYVVYAAAADQSDEVSYRRAYLEGLQHLLNWLKPQAVRRLIFVSSTSVYAQHQGEWVDETSPTQPERFSGRILLEAERLALQSGHPATAVRLAGLYGPKRTWLIRQVQQGYQVASEPPQYSNRIHIDDAAGLLAFLLDRDQKGLVVADCYLGTDDDPAPLDQVIRWLAQQLSIPEGAATGSRSLGSKRCSNARARAQGWVPFYPSYQQGYQDVISG</sequence>
<feature type="domain" description="NAD-dependent epimerase/dehydratase" evidence="1">
    <location>
        <begin position="6"/>
        <end position="204"/>
    </location>
</feature>
<evidence type="ECO:0000259" key="1">
    <source>
        <dbReference type="Pfam" id="PF01370"/>
    </source>
</evidence>
<dbReference type="Gene3D" id="3.40.50.720">
    <property type="entry name" value="NAD(P)-binding Rossmann-like Domain"/>
    <property type="match status" value="1"/>
</dbReference>
<dbReference type="InterPro" id="IPR036291">
    <property type="entry name" value="NAD(P)-bd_dom_sf"/>
</dbReference>
<keyword evidence="3" id="KW-1185">Reference proteome</keyword>
<proteinExistence type="predicted"/>
<dbReference type="PANTHER" id="PTHR48079:SF6">
    <property type="entry name" value="NAD(P)-BINDING DOMAIN-CONTAINING PROTEIN-RELATED"/>
    <property type="match status" value="1"/>
</dbReference>
<dbReference type="GO" id="GO:0005737">
    <property type="term" value="C:cytoplasm"/>
    <property type="evidence" value="ECO:0007669"/>
    <property type="project" value="TreeGrafter"/>
</dbReference>
<dbReference type="RefSeq" id="WP_144570991.1">
    <property type="nucleotide sequence ID" value="NZ_VLKG01000003.1"/>
</dbReference>
<gene>
    <name evidence="2" type="ORF">LX59_01275</name>
</gene>
<protein>
    <submittedName>
        <fullName evidence="2">Nucleoside-diphosphate-sugar epimerase</fullName>
    </submittedName>
</protein>